<feature type="non-terminal residue" evidence="1">
    <location>
        <position position="1"/>
    </location>
</feature>
<name>A0A022R1J0_ERYGU</name>
<sequence length="14" mass="1609">TKKMISTVSSLREE</sequence>
<proteinExistence type="predicted"/>
<keyword evidence="2" id="KW-1185">Reference proteome</keyword>
<feature type="non-terminal residue" evidence="1">
    <location>
        <position position="14"/>
    </location>
</feature>
<organism evidence="1 2">
    <name type="scientific">Erythranthe guttata</name>
    <name type="common">Yellow monkey flower</name>
    <name type="synonym">Mimulus guttatus</name>
    <dbReference type="NCBI Taxonomy" id="4155"/>
    <lineage>
        <taxon>Eukaryota</taxon>
        <taxon>Viridiplantae</taxon>
        <taxon>Streptophyta</taxon>
        <taxon>Embryophyta</taxon>
        <taxon>Tracheophyta</taxon>
        <taxon>Spermatophyta</taxon>
        <taxon>Magnoliopsida</taxon>
        <taxon>eudicotyledons</taxon>
        <taxon>Gunneridae</taxon>
        <taxon>Pentapetalae</taxon>
        <taxon>asterids</taxon>
        <taxon>lamiids</taxon>
        <taxon>Lamiales</taxon>
        <taxon>Phrymaceae</taxon>
        <taxon>Erythranthe</taxon>
    </lineage>
</organism>
<evidence type="ECO:0000313" key="2">
    <source>
        <dbReference type="Proteomes" id="UP000030748"/>
    </source>
</evidence>
<gene>
    <name evidence="1" type="ORF">MIMGU_mgv1a0146013mg</name>
</gene>
<reference evidence="1 2" key="1">
    <citation type="journal article" date="2013" name="Proc. Natl. Acad. Sci. U.S.A.">
        <title>Fine-scale variation in meiotic recombination in Mimulus inferred from population shotgun sequencing.</title>
        <authorList>
            <person name="Hellsten U."/>
            <person name="Wright K.M."/>
            <person name="Jenkins J."/>
            <person name="Shu S."/>
            <person name="Yuan Y."/>
            <person name="Wessler S.R."/>
            <person name="Schmutz J."/>
            <person name="Willis J.H."/>
            <person name="Rokhsar D.S."/>
        </authorList>
    </citation>
    <scope>NUCLEOTIDE SEQUENCE [LARGE SCALE GENOMIC DNA]</scope>
    <source>
        <strain evidence="2">cv. DUN x IM62</strain>
    </source>
</reference>
<dbReference type="Proteomes" id="UP000030748">
    <property type="component" value="Unassembled WGS sequence"/>
</dbReference>
<dbReference type="EMBL" id="KI630767">
    <property type="protein sequence ID" value="EYU33453.1"/>
    <property type="molecule type" value="Genomic_DNA"/>
</dbReference>
<evidence type="ECO:0000313" key="1">
    <source>
        <dbReference type="EMBL" id="EYU33453.1"/>
    </source>
</evidence>
<protein>
    <submittedName>
        <fullName evidence="1">Uncharacterized protein</fullName>
    </submittedName>
</protein>
<accession>A0A022R1J0</accession>